<evidence type="ECO:0000313" key="4">
    <source>
        <dbReference type="Proteomes" id="UP001595776"/>
    </source>
</evidence>
<dbReference type="PROSITE" id="PS51257">
    <property type="entry name" value="PROKAR_LIPOPROTEIN"/>
    <property type="match status" value="1"/>
</dbReference>
<feature type="chain" id="PRO_5047146014" evidence="1">
    <location>
        <begin position="32"/>
        <end position="237"/>
    </location>
</feature>
<keyword evidence="1" id="KW-0732">Signal</keyword>
<evidence type="ECO:0000256" key="1">
    <source>
        <dbReference type="SAM" id="SignalP"/>
    </source>
</evidence>
<dbReference type="InterPro" id="IPR037053">
    <property type="entry name" value="Phage_tail_collar_dom_sf"/>
</dbReference>
<evidence type="ECO:0000259" key="2">
    <source>
        <dbReference type="Pfam" id="PF07484"/>
    </source>
</evidence>
<dbReference type="Proteomes" id="UP001595776">
    <property type="component" value="Unassembled WGS sequence"/>
</dbReference>
<gene>
    <name evidence="3" type="ORF">ACFO5Q_13990</name>
</gene>
<evidence type="ECO:0000313" key="3">
    <source>
        <dbReference type="EMBL" id="MFC4348960.1"/>
    </source>
</evidence>
<dbReference type="InterPro" id="IPR011083">
    <property type="entry name" value="Phage_tail_collar_dom"/>
</dbReference>
<dbReference type="Gene3D" id="3.90.1340.10">
    <property type="entry name" value="Phage tail collar domain"/>
    <property type="match status" value="1"/>
</dbReference>
<protein>
    <submittedName>
        <fullName evidence="3">Phage tail protein</fullName>
    </submittedName>
</protein>
<dbReference type="SUPFAM" id="SSF88874">
    <property type="entry name" value="Receptor-binding domain of short tail fibre protein gp12"/>
    <property type="match status" value="1"/>
</dbReference>
<keyword evidence="4" id="KW-1185">Reference proteome</keyword>
<feature type="domain" description="Phage tail collar" evidence="2">
    <location>
        <begin position="40"/>
        <end position="96"/>
    </location>
</feature>
<reference evidence="4" key="1">
    <citation type="journal article" date="2019" name="Int. J. Syst. Evol. Microbiol.">
        <title>The Global Catalogue of Microorganisms (GCM) 10K type strain sequencing project: providing services to taxonomists for standard genome sequencing and annotation.</title>
        <authorList>
            <consortium name="The Broad Institute Genomics Platform"/>
            <consortium name="The Broad Institute Genome Sequencing Center for Infectious Disease"/>
            <person name="Wu L."/>
            <person name="Ma J."/>
        </authorList>
    </citation>
    <scope>NUCLEOTIDE SEQUENCE [LARGE SCALE GENOMIC DNA]</scope>
    <source>
        <strain evidence="4">CGMCC 1.15304</strain>
    </source>
</reference>
<feature type="signal peptide" evidence="1">
    <location>
        <begin position="1"/>
        <end position="31"/>
    </location>
</feature>
<dbReference type="RefSeq" id="WP_068143662.1">
    <property type="nucleotide sequence ID" value="NZ_JBHSCR010000014.1"/>
</dbReference>
<dbReference type="EMBL" id="JBHSCR010000014">
    <property type="protein sequence ID" value="MFC4348960.1"/>
    <property type="molecule type" value="Genomic_DNA"/>
</dbReference>
<comment type="caution">
    <text evidence="3">The sequence shown here is derived from an EMBL/GenBank/DDBJ whole genome shotgun (WGS) entry which is preliminary data.</text>
</comment>
<dbReference type="Pfam" id="PF07484">
    <property type="entry name" value="Collar"/>
    <property type="match status" value="1"/>
</dbReference>
<sequence length="237" mass="24745">MNTTPKYRHYMRLSAFTLGIASLALSSAAGASCNMESYTGSVCLTAASYCPRGTLEADGQILPIKENMTLYSLLGNTYGGDGVRTFRLPDLRGRTPVGVGQAPGLTNITLGEQRGAESVYQTVDQMPPHTHQALFTPNPSEPVKVEVAAQDATAHKVTDKNMLAEPNTGLQPGDDVNLFSGPGNTTIPLAGVSGGTNTGGTVRVSSTGSGQSINVVSPQLGLRYCIVTGGIYPVRPD</sequence>
<proteinExistence type="predicted"/>
<name>A0ABV8UDN6_9PROT</name>
<accession>A0ABV8UDN6</accession>
<organism evidence="3 4">
    <name type="scientific">Kordiimonas lipolytica</name>
    <dbReference type="NCBI Taxonomy" id="1662421"/>
    <lineage>
        <taxon>Bacteria</taxon>
        <taxon>Pseudomonadati</taxon>
        <taxon>Pseudomonadota</taxon>
        <taxon>Alphaproteobacteria</taxon>
        <taxon>Kordiimonadales</taxon>
        <taxon>Kordiimonadaceae</taxon>
        <taxon>Kordiimonas</taxon>
    </lineage>
</organism>